<reference evidence="2" key="1">
    <citation type="journal article" date="2022" name="Int. J. Mol. Sci.">
        <title>Draft Genome of Tanacetum Coccineum: Genomic Comparison of Closely Related Tanacetum-Family Plants.</title>
        <authorList>
            <person name="Yamashiro T."/>
            <person name="Shiraishi A."/>
            <person name="Nakayama K."/>
            <person name="Satake H."/>
        </authorList>
    </citation>
    <scope>NUCLEOTIDE SEQUENCE</scope>
</reference>
<reference evidence="2" key="2">
    <citation type="submission" date="2022-01" db="EMBL/GenBank/DDBJ databases">
        <authorList>
            <person name="Yamashiro T."/>
            <person name="Shiraishi A."/>
            <person name="Satake H."/>
            <person name="Nakayama K."/>
        </authorList>
    </citation>
    <scope>NUCLEOTIDE SEQUENCE</scope>
</reference>
<feature type="compositionally biased region" description="Basic and acidic residues" evidence="1">
    <location>
        <begin position="7"/>
        <end position="21"/>
    </location>
</feature>
<protein>
    <recommendedName>
        <fullName evidence="4">Mitochondrial protein</fullName>
    </recommendedName>
</protein>
<dbReference type="PANTHER" id="PTHR11439">
    <property type="entry name" value="GAG-POL-RELATED RETROTRANSPOSON"/>
    <property type="match status" value="1"/>
</dbReference>
<dbReference type="Proteomes" id="UP001151760">
    <property type="component" value="Unassembled WGS sequence"/>
</dbReference>
<evidence type="ECO:0008006" key="4">
    <source>
        <dbReference type="Google" id="ProtNLM"/>
    </source>
</evidence>
<evidence type="ECO:0000256" key="1">
    <source>
        <dbReference type="SAM" id="MobiDB-lite"/>
    </source>
</evidence>
<gene>
    <name evidence="2" type="ORF">Tco_1122905</name>
</gene>
<keyword evidence="3" id="KW-1185">Reference proteome</keyword>
<accession>A0ABQ5J379</accession>
<comment type="caution">
    <text evidence="2">The sequence shown here is derived from an EMBL/GenBank/DDBJ whole genome shotgun (WGS) entry which is preliminary data.</text>
</comment>
<dbReference type="EMBL" id="BQNB010021445">
    <property type="protein sequence ID" value="GJU06475.1"/>
    <property type="molecule type" value="Genomic_DNA"/>
</dbReference>
<organism evidence="2 3">
    <name type="scientific">Tanacetum coccineum</name>
    <dbReference type="NCBI Taxonomy" id="301880"/>
    <lineage>
        <taxon>Eukaryota</taxon>
        <taxon>Viridiplantae</taxon>
        <taxon>Streptophyta</taxon>
        <taxon>Embryophyta</taxon>
        <taxon>Tracheophyta</taxon>
        <taxon>Spermatophyta</taxon>
        <taxon>Magnoliopsida</taxon>
        <taxon>eudicotyledons</taxon>
        <taxon>Gunneridae</taxon>
        <taxon>Pentapetalae</taxon>
        <taxon>asterids</taxon>
        <taxon>campanulids</taxon>
        <taxon>Asterales</taxon>
        <taxon>Asteraceae</taxon>
        <taxon>Asteroideae</taxon>
        <taxon>Anthemideae</taxon>
        <taxon>Anthemidinae</taxon>
        <taxon>Tanacetum</taxon>
    </lineage>
</organism>
<proteinExistence type="predicted"/>
<sequence>MHTHGHSIAERPNLDEDKGGKLIDPTRFRGMVGSLMYLSASRPDIVFAVCMCARYQAKPTEMHLTAIKRIFRYLKGNHSTGSCGCHVTRRSTSVQLTLLGHRLVSWSSKKQKSTAISIRRLNTSPYQDVVLKSSGCVLNSETMDLRFNKNSDVLGQSNVLWLYACYSVHHSRPSTLISVITLSKKSAEGTTRMRNGETLGNLQILRCSIHIVIIDSITEIRDNCSYPLPTGSEVIRKFFTRLPPQISENQCLLQISKSFTMDWKEEHHSKLFKDTIRYEL</sequence>
<dbReference type="PANTHER" id="PTHR11439:SF483">
    <property type="entry name" value="PEPTIDE SYNTHASE GLIP-LIKE, PUTATIVE (AFU_ORTHOLOGUE AFUA_3G12920)-RELATED"/>
    <property type="match status" value="1"/>
</dbReference>
<evidence type="ECO:0000313" key="3">
    <source>
        <dbReference type="Proteomes" id="UP001151760"/>
    </source>
</evidence>
<name>A0ABQ5J379_9ASTR</name>
<feature type="region of interest" description="Disordered" evidence="1">
    <location>
        <begin position="1"/>
        <end position="21"/>
    </location>
</feature>
<evidence type="ECO:0000313" key="2">
    <source>
        <dbReference type="EMBL" id="GJU06475.1"/>
    </source>
</evidence>